<evidence type="ECO:0000313" key="2">
    <source>
        <dbReference type="EMBL" id="VAW30398.1"/>
    </source>
</evidence>
<dbReference type="Pfam" id="PF01345">
    <property type="entry name" value="DUF11"/>
    <property type="match status" value="1"/>
</dbReference>
<evidence type="ECO:0000259" key="1">
    <source>
        <dbReference type="Pfam" id="PF01345"/>
    </source>
</evidence>
<dbReference type="InterPro" id="IPR001434">
    <property type="entry name" value="OmcB-like_DUF11"/>
</dbReference>
<protein>
    <recommendedName>
        <fullName evidence="1">DUF11 domain-containing protein</fullName>
    </recommendedName>
</protein>
<feature type="non-terminal residue" evidence="2">
    <location>
        <position position="1"/>
    </location>
</feature>
<organism evidence="2">
    <name type="scientific">hydrothermal vent metagenome</name>
    <dbReference type="NCBI Taxonomy" id="652676"/>
    <lineage>
        <taxon>unclassified sequences</taxon>
        <taxon>metagenomes</taxon>
        <taxon>ecological metagenomes</taxon>
    </lineage>
</organism>
<proteinExistence type="predicted"/>
<feature type="domain" description="DUF11" evidence="1">
    <location>
        <begin position="60"/>
        <end position="166"/>
    </location>
</feature>
<dbReference type="AlphaFoldDB" id="A0A3B0UID0"/>
<reference evidence="2" key="1">
    <citation type="submission" date="2018-06" db="EMBL/GenBank/DDBJ databases">
        <authorList>
            <person name="Zhirakovskaya E."/>
        </authorList>
    </citation>
    <scope>NUCLEOTIDE SEQUENCE</scope>
</reference>
<accession>A0A3B0UID0</accession>
<name>A0A3B0UID0_9ZZZZ</name>
<sequence>FQDGQIDLKAVAASNGLNLTDRFQIKFGFYDNFSFNPSSISGGDGYAIDDVALTCVPSGLTVTQLVDNPNPQPGEAMNFQIIVTNNASITATNAIINFIMASGLQLNGDVVVDGVTAVSGSAPPLVASGLTVVPQQAITIIVPAMLDDDIPPGTVLENKVFVTSDQFGSPPPFKQTVTVSSGSFQLFIPLVILSETKNP</sequence>
<dbReference type="EMBL" id="UOEU01000049">
    <property type="protein sequence ID" value="VAW30398.1"/>
    <property type="molecule type" value="Genomic_DNA"/>
</dbReference>
<gene>
    <name evidence="2" type="ORF">MNBD_CHLOROFLEXI01-1601</name>
</gene>